<dbReference type="AlphaFoldDB" id="A0A914PMX5"/>
<evidence type="ECO:0000256" key="2">
    <source>
        <dbReference type="ARBA" id="ARBA00012544"/>
    </source>
</evidence>
<dbReference type="InterPro" id="IPR050271">
    <property type="entry name" value="UDP-glycosyltransferase"/>
</dbReference>
<evidence type="ECO:0000313" key="8">
    <source>
        <dbReference type="WBParaSite" id="PDA_v2.g19839.t1"/>
    </source>
</evidence>
<protein>
    <recommendedName>
        <fullName evidence="2">glucuronosyltransferase</fullName>
        <ecNumber evidence="2">2.4.1.17</ecNumber>
    </recommendedName>
</protein>
<comment type="catalytic activity">
    <reaction evidence="5">
        <text>glucuronate acceptor + UDP-alpha-D-glucuronate = acceptor beta-D-glucuronoside + UDP + H(+)</text>
        <dbReference type="Rhea" id="RHEA:21032"/>
        <dbReference type="ChEBI" id="CHEBI:15378"/>
        <dbReference type="ChEBI" id="CHEBI:58052"/>
        <dbReference type="ChEBI" id="CHEBI:58223"/>
        <dbReference type="ChEBI" id="CHEBI:132367"/>
        <dbReference type="ChEBI" id="CHEBI:132368"/>
        <dbReference type="EC" id="2.4.1.17"/>
    </reaction>
</comment>
<name>A0A914PMX5_9BILA</name>
<evidence type="ECO:0000313" key="7">
    <source>
        <dbReference type="Proteomes" id="UP000887578"/>
    </source>
</evidence>
<evidence type="ECO:0000256" key="1">
    <source>
        <dbReference type="ARBA" id="ARBA00009995"/>
    </source>
</evidence>
<keyword evidence="7" id="KW-1185">Reference proteome</keyword>
<organism evidence="7 8">
    <name type="scientific">Panagrolaimus davidi</name>
    <dbReference type="NCBI Taxonomy" id="227884"/>
    <lineage>
        <taxon>Eukaryota</taxon>
        <taxon>Metazoa</taxon>
        <taxon>Ecdysozoa</taxon>
        <taxon>Nematoda</taxon>
        <taxon>Chromadorea</taxon>
        <taxon>Rhabditida</taxon>
        <taxon>Tylenchina</taxon>
        <taxon>Panagrolaimomorpha</taxon>
        <taxon>Panagrolaimoidea</taxon>
        <taxon>Panagrolaimidae</taxon>
        <taxon>Panagrolaimus</taxon>
    </lineage>
</organism>
<evidence type="ECO:0000256" key="3">
    <source>
        <dbReference type="ARBA" id="ARBA00022676"/>
    </source>
</evidence>
<keyword evidence="6" id="KW-0472">Membrane</keyword>
<keyword evidence="6" id="KW-0812">Transmembrane</keyword>
<dbReference type="EC" id="2.4.1.17" evidence="2"/>
<sequence length="154" mass="17484">MHGGINGLLESAYRGIPVIVIPIFTDQQRNAKMAEYRGFGIVVEKTNLDGTALKSAIKTILTNSIYTQKAKRFSKLIKSKPFKPDEIFVKWIEFVAQNGNLPELVPEGANMGWIEYFCLDVIFFAFLLALFVSLFLFYLIKKLISLCIVKVKKE</sequence>
<dbReference type="WBParaSite" id="PDA_v2.g19839.t1">
    <property type="protein sequence ID" value="PDA_v2.g19839.t1"/>
    <property type="gene ID" value="PDA_v2.g19839"/>
</dbReference>
<keyword evidence="6" id="KW-1133">Transmembrane helix</keyword>
<dbReference type="InterPro" id="IPR002213">
    <property type="entry name" value="UDP_glucos_trans"/>
</dbReference>
<dbReference type="GO" id="GO:0015020">
    <property type="term" value="F:glucuronosyltransferase activity"/>
    <property type="evidence" value="ECO:0007669"/>
    <property type="project" value="UniProtKB-EC"/>
</dbReference>
<keyword evidence="3" id="KW-0328">Glycosyltransferase</keyword>
<evidence type="ECO:0000256" key="4">
    <source>
        <dbReference type="ARBA" id="ARBA00022679"/>
    </source>
</evidence>
<dbReference type="Gene3D" id="3.40.50.2000">
    <property type="entry name" value="Glycogen Phosphorylase B"/>
    <property type="match status" value="1"/>
</dbReference>
<dbReference type="SUPFAM" id="SSF53756">
    <property type="entry name" value="UDP-Glycosyltransferase/glycogen phosphorylase"/>
    <property type="match status" value="1"/>
</dbReference>
<dbReference type="PANTHER" id="PTHR48043">
    <property type="entry name" value="EG:EG0003.4 PROTEIN-RELATED"/>
    <property type="match status" value="1"/>
</dbReference>
<comment type="similarity">
    <text evidence="1">Belongs to the UDP-glycosyltransferase family.</text>
</comment>
<dbReference type="Pfam" id="PF00201">
    <property type="entry name" value="UDPGT"/>
    <property type="match status" value="1"/>
</dbReference>
<accession>A0A914PMX5</accession>
<evidence type="ECO:0000256" key="5">
    <source>
        <dbReference type="ARBA" id="ARBA00047475"/>
    </source>
</evidence>
<keyword evidence="4" id="KW-0808">Transferase</keyword>
<dbReference type="Proteomes" id="UP000887578">
    <property type="component" value="Unplaced"/>
</dbReference>
<reference evidence="8" key="1">
    <citation type="submission" date="2022-11" db="UniProtKB">
        <authorList>
            <consortium name="WormBaseParasite"/>
        </authorList>
    </citation>
    <scope>IDENTIFICATION</scope>
</reference>
<feature type="transmembrane region" description="Helical" evidence="6">
    <location>
        <begin position="121"/>
        <end position="140"/>
    </location>
</feature>
<proteinExistence type="inferred from homology"/>
<dbReference type="PANTHER" id="PTHR48043:SF143">
    <property type="entry name" value="UDP-GLUCURONOSYLTRANSFERASE"/>
    <property type="match status" value="1"/>
</dbReference>
<evidence type="ECO:0000256" key="6">
    <source>
        <dbReference type="SAM" id="Phobius"/>
    </source>
</evidence>